<feature type="transmembrane region" description="Helical" evidence="2">
    <location>
        <begin position="6"/>
        <end position="25"/>
    </location>
</feature>
<evidence type="ECO:0000313" key="4">
    <source>
        <dbReference type="Proteomes" id="UP001281761"/>
    </source>
</evidence>
<feature type="transmembrane region" description="Helical" evidence="2">
    <location>
        <begin position="45"/>
        <end position="67"/>
    </location>
</feature>
<dbReference type="SUPFAM" id="SSF52343">
    <property type="entry name" value="Ferredoxin reductase-like, C-terminal NADP-linked domain"/>
    <property type="match status" value="1"/>
</dbReference>
<protein>
    <recommendedName>
        <fullName evidence="5">FAD-binding FR-type domain-containing protein</fullName>
    </recommendedName>
</protein>
<keyword evidence="2" id="KW-0472">Membrane</keyword>
<evidence type="ECO:0000256" key="2">
    <source>
        <dbReference type="SAM" id="Phobius"/>
    </source>
</evidence>
<feature type="region of interest" description="Disordered" evidence="1">
    <location>
        <begin position="360"/>
        <end position="393"/>
    </location>
</feature>
<comment type="caution">
    <text evidence="3">The sequence shown here is derived from an EMBL/GenBank/DDBJ whole genome shotgun (WGS) entry which is preliminary data.</text>
</comment>
<feature type="compositionally biased region" description="Polar residues" evidence="1">
    <location>
        <begin position="368"/>
        <end position="377"/>
    </location>
</feature>
<dbReference type="Gene3D" id="3.40.50.80">
    <property type="entry name" value="Nucleotide-binding domain of ferredoxin-NADP reductase (FNR) module"/>
    <property type="match status" value="1"/>
</dbReference>
<reference evidence="3 4" key="1">
    <citation type="journal article" date="2022" name="bioRxiv">
        <title>Genomics of Preaxostyla Flagellates Illuminates Evolutionary Transitions and the Path Towards Mitochondrial Loss.</title>
        <authorList>
            <person name="Novak L.V.F."/>
            <person name="Treitli S.C."/>
            <person name="Pyrih J."/>
            <person name="Halakuc P."/>
            <person name="Pipaliya S.V."/>
            <person name="Vacek V."/>
            <person name="Brzon O."/>
            <person name="Soukal P."/>
            <person name="Eme L."/>
            <person name="Dacks J.B."/>
            <person name="Karnkowska A."/>
            <person name="Elias M."/>
            <person name="Hampl V."/>
        </authorList>
    </citation>
    <scope>NUCLEOTIDE SEQUENCE [LARGE SCALE GENOMIC DNA]</scope>
    <source>
        <strain evidence="3">NAU3</strain>
        <tissue evidence="3">Gut</tissue>
    </source>
</reference>
<dbReference type="PANTHER" id="PTHR47354">
    <property type="entry name" value="NADH OXIDOREDUCTASE HCR"/>
    <property type="match status" value="1"/>
</dbReference>
<sequence>MYLAYFAVIIHVIVYGFGYFHGLTLKFPNGATHQIWPDSKHIFPILHFIIPLYLLIGGVYAAAYSIFEHYNQHKHAGLWKITSAYWIADRAYCIEMSFKGASNEKRDNPEREVLLSQGEEHINDHLTVTKVAPQTDLPSEWQPQNRSPGQIISIRVPKLGTLSNSRSKDTSVVYDSPNIFTVASSRHNPNLQLLVRQGRGRFTGNLETLAFEGVPVMVSRPHAGLLPPFWSSFELSRPGDDLVFIASGCGFAPALSVLRSAFECYMHGRLARRIRILSINRNAREIMFPAEICAIVEEMSKNEGADLHLFSEWDYQSKETRLSLVYGRASRRVSFTNSDESRSLSSSDKLIGSIQYDLDTAPNRRGKTQTNSLNGSQRAKGKGDDTPHKGGMTHPLSCIRLGYLLRDAGAVGELTTNEAMRHWIPESGEMFLWEGDIRSEMIASLIDAPKSSQFFICGDPHTVKRVKAILRAKPISASRIQLHDEPNYI</sequence>
<dbReference type="InterPro" id="IPR050415">
    <property type="entry name" value="MRET"/>
</dbReference>
<dbReference type="PANTHER" id="PTHR47354:SF5">
    <property type="entry name" value="PROTEIN RFBI"/>
    <property type="match status" value="1"/>
</dbReference>
<evidence type="ECO:0008006" key="5">
    <source>
        <dbReference type="Google" id="ProtNLM"/>
    </source>
</evidence>
<keyword evidence="2" id="KW-1133">Transmembrane helix</keyword>
<dbReference type="InterPro" id="IPR039261">
    <property type="entry name" value="FNR_nucleotide-bd"/>
</dbReference>
<organism evidence="3 4">
    <name type="scientific">Blattamonas nauphoetae</name>
    <dbReference type="NCBI Taxonomy" id="2049346"/>
    <lineage>
        <taxon>Eukaryota</taxon>
        <taxon>Metamonada</taxon>
        <taxon>Preaxostyla</taxon>
        <taxon>Oxymonadida</taxon>
        <taxon>Blattamonas</taxon>
    </lineage>
</organism>
<name>A0ABQ9XWE6_9EUKA</name>
<dbReference type="Proteomes" id="UP001281761">
    <property type="component" value="Unassembled WGS sequence"/>
</dbReference>
<gene>
    <name evidence="3" type="ORF">BLNAU_9146</name>
</gene>
<keyword evidence="2" id="KW-0812">Transmembrane</keyword>
<accession>A0ABQ9XWE6</accession>
<evidence type="ECO:0000256" key="1">
    <source>
        <dbReference type="SAM" id="MobiDB-lite"/>
    </source>
</evidence>
<keyword evidence="4" id="KW-1185">Reference proteome</keyword>
<proteinExistence type="predicted"/>
<evidence type="ECO:0000313" key="3">
    <source>
        <dbReference type="EMBL" id="KAK2955795.1"/>
    </source>
</evidence>
<dbReference type="EMBL" id="JARBJD010000062">
    <property type="protein sequence ID" value="KAK2955795.1"/>
    <property type="molecule type" value="Genomic_DNA"/>
</dbReference>